<evidence type="ECO:0000313" key="2">
    <source>
        <dbReference type="EMBL" id="GAA4035237.1"/>
    </source>
</evidence>
<dbReference type="Proteomes" id="UP001501747">
    <property type="component" value="Unassembled WGS sequence"/>
</dbReference>
<proteinExistence type="predicted"/>
<evidence type="ECO:0000259" key="1">
    <source>
        <dbReference type="Pfam" id="PF09346"/>
    </source>
</evidence>
<name>A0ABP7U3A2_9PSEU</name>
<reference evidence="3" key="1">
    <citation type="journal article" date="2019" name="Int. J. Syst. Evol. Microbiol.">
        <title>The Global Catalogue of Microorganisms (GCM) 10K type strain sequencing project: providing services to taxonomists for standard genome sequencing and annotation.</title>
        <authorList>
            <consortium name="The Broad Institute Genomics Platform"/>
            <consortium name="The Broad Institute Genome Sequencing Center for Infectious Disease"/>
            <person name="Wu L."/>
            <person name="Ma J."/>
        </authorList>
    </citation>
    <scope>NUCLEOTIDE SEQUENCE [LARGE SCALE GENOMIC DNA]</scope>
    <source>
        <strain evidence="3">JCM 17342</strain>
    </source>
</reference>
<gene>
    <name evidence="2" type="ORF">GCM10022247_70940</name>
</gene>
<dbReference type="InterPro" id="IPR018958">
    <property type="entry name" value="Knr4/Smi1-like_dom"/>
</dbReference>
<sequence>MENAVDRLADIIAPPAPAGTEVNWEETVRRLRTALPTDYVQLIERYGGGQFDGYLWLLEPGSSSDYDLAEITEEREEALEYLWNEGEAKPAVLDAPGVRAIAWGSTDNGEYLYWLARPGDDPDAWTVLVNEARGERWEHFAMGCAEFLVTTLTGEVRSDLLWSLYPASPHEFFPSALIDHED</sequence>
<organism evidence="2 3">
    <name type="scientific">Allokutzneria multivorans</name>
    <dbReference type="NCBI Taxonomy" id="1142134"/>
    <lineage>
        <taxon>Bacteria</taxon>
        <taxon>Bacillati</taxon>
        <taxon>Actinomycetota</taxon>
        <taxon>Actinomycetes</taxon>
        <taxon>Pseudonocardiales</taxon>
        <taxon>Pseudonocardiaceae</taxon>
        <taxon>Allokutzneria</taxon>
    </lineage>
</organism>
<dbReference type="EMBL" id="BAABAL010000026">
    <property type="protein sequence ID" value="GAA4035237.1"/>
    <property type="molecule type" value="Genomic_DNA"/>
</dbReference>
<feature type="domain" description="Knr4/Smi1-like" evidence="1">
    <location>
        <begin position="20"/>
        <end position="140"/>
    </location>
</feature>
<comment type="caution">
    <text evidence="2">The sequence shown here is derived from an EMBL/GenBank/DDBJ whole genome shotgun (WGS) entry which is preliminary data.</text>
</comment>
<evidence type="ECO:0000313" key="3">
    <source>
        <dbReference type="Proteomes" id="UP001501747"/>
    </source>
</evidence>
<dbReference type="InterPro" id="IPR037883">
    <property type="entry name" value="Knr4/Smi1-like_sf"/>
</dbReference>
<dbReference type="Pfam" id="PF09346">
    <property type="entry name" value="SMI1_KNR4"/>
    <property type="match status" value="1"/>
</dbReference>
<keyword evidence="3" id="KW-1185">Reference proteome</keyword>
<dbReference type="RefSeq" id="WP_344885272.1">
    <property type="nucleotide sequence ID" value="NZ_BAABAL010000026.1"/>
</dbReference>
<dbReference type="SUPFAM" id="SSF160631">
    <property type="entry name" value="SMI1/KNR4-like"/>
    <property type="match status" value="1"/>
</dbReference>
<protein>
    <recommendedName>
        <fullName evidence="1">Knr4/Smi1-like domain-containing protein</fullName>
    </recommendedName>
</protein>
<accession>A0ABP7U3A2</accession>